<feature type="domain" description="DUF3444" evidence="2">
    <location>
        <begin position="247"/>
        <end position="453"/>
    </location>
</feature>
<name>A0AAF0T8H4_SOLVR</name>
<protein>
    <recommendedName>
        <fullName evidence="2">DUF3444 domain-containing protein</fullName>
    </recommendedName>
</protein>
<evidence type="ECO:0000256" key="1">
    <source>
        <dbReference type="SAM" id="MobiDB-lite"/>
    </source>
</evidence>
<feature type="compositionally biased region" description="Polar residues" evidence="1">
    <location>
        <begin position="141"/>
        <end position="155"/>
    </location>
</feature>
<dbReference type="Proteomes" id="UP001234989">
    <property type="component" value="Chromosome 1"/>
</dbReference>
<gene>
    <name evidence="3" type="ORF">MTR67_005242</name>
</gene>
<dbReference type="InterPro" id="IPR024593">
    <property type="entry name" value="DUF3444"/>
</dbReference>
<keyword evidence="4" id="KW-1185">Reference proteome</keyword>
<reference evidence="3" key="1">
    <citation type="submission" date="2023-08" db="EMBL/GenBank/DDBJ databases">
        <title>A de novo genome assembly of Solanum verrucosum Schlechtendal, a Mexican diploid species geographically isolated from the other diploid A-genome species in potato relatives.</title>
        <authorList>
            <person name="Hosaka K."/>
        </authorList>
    </citation>
    <scope>NUCLEOTIDE SEQUENCE</scope>
    <source>
        <tissue evidence="3">Young leaves</tissue>
    </source>
</reference>
<dbReference type="PANTHER" id="PTHR45089">
    <property type="entry name" value="DNAJ HEAT SHOCK AMINO-TERMINAL DOMAIN PROTEIN-RELATED"/>
    <property type="match status" value="1"/>
</dbReference>
<feature type="region of interest" description="Disordered" evidence="1">
    <location>
        <begin position="126"/>
        <end position="167"/>
    </location>
</feature>
<evidence type="ECO:0000313" key="3">
    <source>
        <dbReference type="EMBL" id="WMV11857.1"/>
    </source>
</evidence>
<dbReference type="EMBL" id="CP133612">
    <property type="protein sequence ID" value="WMV11857.1"/>
    <property type="molecule type" value="Genomic_DNA"/>
</dbReference>
<dbReference type="PANTHER" id="PTHR45089:SF55">
    <property type="entry name" value="DUF3444 DOMAIN-CONTAINING PROTEIN"/>
    <property type="match status" value="1"/>
</dbReference>
<proteinExistence type="predicted"/>
<organism evidence="3 4">
    <name type="scientific">Solanum verrucosum</name>
    <dbReference type="NCBI Taxonomy" id="315347"/>
    <lineage>
        <taxon>Eukaryota</taxon>
        <taxon>Viridiplantae</taxon>
        <taxon>Streptophyta</taxon>
        <taxon>Embryophyta</taxon>
        <taxon>Tracheophyta</taxon>
        <taxon>Spermatophyta</taxon>
        <taxon>Magnoliopsida</taxon>
        <taxon>eudicotyledons</taxon>
        <taxon>Gunneridae</taxon>
        <taxon>Pentapetalae</taxon>
        <taxon>asterids</taxon>
        <taxon>lamiids</taxon>
        <taxon>Solanales</taxon>
        <taxon>Solanaceae</taxon>
        <taxon>Solanoideae</taxon>
        <taxon>Solaneae</taxon>
        <taxon>Solanum</taxon>
    </lineage>
</organism>
<evidence type="ECO:0000259" key="2">
    <source>
        <dbReference type="Pfam" id="PF11926"/>
    </source>
</evidence>
<dbReference type="Pfam" id="PF11926">
    <property type="entry name" value="DUF3444"/>
    <property type="match status" value="1"/>
</dbReference>
<accession>A0AAF0T8H4</accession>
<sequence length="535" mass="60523">MMGTEDKALFCFCHWGKKNKVLPDGSTSYVGGITRQVIAKTGIKYNDFVNAVFERLSIDRSDKILHFTVKFDRSQLIQLSDQEDVNTLLQFNDGFAHVYASSFEMEPYSRLPSVGAKKIEPIVVPDVEPDTNPVHDDENDFASSLNKAESDQSAGDSKPQQKEVVDADDQNHASVTMLWINSVKRLNQNGAGLSEGIVQNDCTSNVGTVNEQVSRSPTGGTEKVELIVDSDSESYTSSDSDPPEIMYYYPNTEFSDFDKHKTENCFAVDQIWAVYDTLDFMPRFYAHIRKVSGPEFKIKLRWLEPHPEEDQREECAWITADLPVGCGKFRVGNTYYTNDGVIFSHQVQCVMGVRGMYIVYPRKGETWALFKDWDIRWSSDPENHRNYKYEIVEILSDYVGDIGIQVGYLDKMTEFLSLFQRTKRTEVGIFFVRPKENYKFSHQIPSFKMTGTEREGVPSASFELDPASLPLSADDIWYPGNVKEVRRTINSEPVESVLSAVSTGTSGKFDNAKTSLNSGDLEGIHDESLYSLTWS</sequence>
<dbReference type="AlphaFoldDB" id="A0AAF0T8H4"/>
<evidence type="ECO:0000313" key="4">
    <source>
        <dbReference type="Proteomes" id="UP001234989"/>
    </source>
</evidence>